<comment type="caution">
    <text evidence="1">The sequence shown here is derived from an EMBL/GenBank/DDBJ whole genome shotgun (WGS) entry which is preliminary data.</text>
</comment>
<reference evidence="1 2" key="1">
    <citation type="submission" date="2015-02" db="EMBL/GenBank/DDBJ databases">
        <title>Pseudomonas helleri sp. nov. and Pseudomonas weihenstephanensis sp. nov., isolated from raw cows milk.</title>
        <authorList>
            <person name="von Neubeck M."/>
            <person name="Huptas C."/>
            <person name="Wenning M."/>
            <person name="Scherer S."/>
        </authorList>
    </citation>
    <scope>NUCLEOTIDE SEQUENCE [LARGE SCALE GENOMIC DNA]</scope>
    <source>
        <strain evidence="1 2">DSM 17149</strain>
    </source>
</reference>
<accession>A0A0R2YJF5</accession>
<evidence type="ECO:0000313" key="1">
    <source>
        <dbReference type="EMBL" id="KRP48581.1"/>
    </source>
</evidence>
<protein>
    <submittedName>
        <fullName evidence="1">Uncharacterized protein</fullName>
    </submittedName>
</protein>
<evidence type="ECO:0000313" key="2">
    <source>
        <dbReference type="Proteomes" id="UP000051446"/>
    </source>
</evidence>
<proteinExistence type="predicted"/>
<sequence>MTFFAGWFVMKVVYLNGSFGTFFFNRILACRTWLPIFLTAPQQLPLMQLTRIEKFRCFLA</sequence>
<gene>
    <name evidence="1" type="ORF">TU73_00330</name>
</gene>
<name>A0A0R2YJF5_9PSED</name>
<dbReference type="Proteomes" id="UP000051446">
    <property type="component" value="Unassembled WGS sequence"/>
</dbReference>
<organism evidence="1 2">
    <name type="scientific">Pseudomonas libanensis</name>
    <dbReference type="NCBI Taxonomy" id="75588"/>
    <lineage>
        <taxon>Bacteria</taxon>
        <taxon>Pseudomonadati</taxon>
        <taxon>Pseudomonadota</taxon>
        <taxon>Gammaproteobacteria</taxon>
        <taxon>Pseudomonadales</taxon>
        <taxon>Pseudomonadaceae</taxon>
        <taxon>Pseudomonas</taxon>
    </lineage>
</organism>
<dbReference type="EMBL" id="JYLH01000001">
    <property type="protein sequence ID" value="KRP48581.1"/>
    <property type="molecule type" value="Genomic_DNA"/>
</dbReference>
<dbReference type="AlphaFoldDB" id="A0A0R2YJF5"/>